<dbReference type="PANTHER" id="PTHR43003:SF13">
    <property type="entry name" value="DNA-3-METHYLADENINE GLYCOSYLASE 2"/>
    <property type="match status" value="1"/>
</dbReference>
<dbReference type="InterPro" id="IPR051912">
    <property type="entry name" value="Alkylbase_DNA_Glycosylase/TA"/>
</dbReference>
<dbReference type="OrthoDB" id="9811249at2"/>
<evidence type="ECO:0000313" key="8">
    <source>
        <dbReference type="Proteomes" id="UP000013232"/>
    </source>
</evidence>
<comment type="caution">
    <text evidence="7">The sequence shown here is derived from an EMBL/GenBank/DDBJ whole genome shotgun (WGS) entry which is preliminary data.</text>
</comment>
<reference evidence="7 8" key="1">
    <citation type="submission" date="2012-09" db="EMBL/GenBank/DDBJ databases">
        <title>Draft Genome Sequences of 6 Strains from Genus Thauera.</title>
        <authorList>
            <person name="Liu B."/>
            <person name="Shapleigh J.P."/>
            <person name="Frostegard A.H."/>
        </authorList>
    </citation>
    <scope>NUCLEOTIDE SEQUENCE [LARGE SCALE GENOMIC DNA]</scope>
    <source>
        <strain evidence="8">47Lol / DSM 12138</strain>
    </source>
</reference>
<gene>
    <name evidence="7" type="ORF">C666_11170</name>
</gene>
<evidence type="ECO:0000256" key="3">
    <source>
        <dbReference type="ARBA" id="ARBA00022763"/>
    </source>
</evidence>
<dbReference type="InterPro" id="IPR003265">
    <property type="entry name" value="HhH-GPD_domain"/>
</dbReference>
<dbReference type="STRING" id="1123367.GCA_000621305_00267"/>
<evidence type="ECO:0000313" key="7">
    <source>
        <dbReference type="EMBL" id="ENO87349.1"/>
    </source>
</evidence>
<evidence type="ECO:0000256" key="1">
    <source>
        <dbReference type="ARBA" id="ARBA00000086"/>
    </source>
</evidence>
<protein>
    <recommendedName>
        <fullName evidence="2">DNA-3-methyladenine glycosylase II</fullName>
        <ecNumber evidence="2">3.2.2.21</ecNumber>
    </recommendedName>
</protein>
<dbReference type="EC" id="3.2.2.21" evidence="2"/>
<keyword evidence="8" id="KW-1185">Reference proteome</keyword>
<dbReference type="Gene3D" id="1.10.340.30">
    <property type="entry name" value="Hypothetical protein, domain 2"/>
    <property type="match status" value="1"/>
</dbReference>
<comment type="catalytic activity">
    <reaction evidence="1">
        <text>Hydrolysis of alkylated DNA, releasing 3-methyladenine, 3-methylguanine, 7-methylguanine and 7-methyladenine.</text>
        <dbReference type="EC" id="3.2.2.21"/>
    </reaction>
</comment>
<proteinExistence type="predicted"/>
<dbReference type="GO" id="GO:0005737">
    <property type="term" value="C:cytoplasm"/>
    <property type="evidence" value="ECO:0007669"/>
    <property type="project" value="TreeGrafter"/>
</dbReference>
<sequence>MSTAPGRPGASSAAEGVPGNRLRCRLPLPAGFRAADVLAFHRRDPQQIAERIQDAGPEPGLDKAFVWAGRAACVTIRFEAAALGNGITEPSQVRAECVIDGASGAADGYGDAVQADFERLARHMLGLAQPVEAFERAHAAHPLLGPLIRRNAGLRVPQAATPFEAISWAILGQQISLSAAVALRRRLIQAVGRRHSSGLLCYPDATSLLQVDAAALRAAGCSQAKADALLGLARAVADGRLPLDEWLRTLPVDDIRAGLLAIRGIGPWTINYALLRGFGSLDGSLHGDVAVRRGLQRLLGRAEPVGEAETRQWLEAFAPWRALVAAHLWTVKAEG</sequence>
<evidence type="ECO:0000259" key="6">
    <source>
        <dbReference type="SMART" id="SM01009"/>
    </source>
</evidence>
<evidence type="ECO:0000256" key="2">
    <source>
        <dbReference type="ARBA" id="ARBA00012000"/>
    </source>
</evidence>
<dbReference type="InterPro" id="IPR023170">
    <property type="entry name" value="HhH_base_excis_C"/>
</dbReference>
<feature type="domain" description="DNA-3-methyladenine glycosylase AlkA N-terminal" evidence="6">
    <location>
        <begin position="25"/>
        <end position="161"/>
    </location>
</feature>
<dbReference type="GO" id="GO:0032131">
    <property type="term" value="F:alkylated DNA binding"/>
    <property type="evidence" value="ECO:0007669"/>
    <property type="project" value="TreeGrafter"/>
</dbReference>
<dbReference type="GO" id="GO:0032993">
    <property type="term" value="C:protein-DNA complex"/>
    <property type="evidence" value="ECO:0007669"/>
    <property type="project" value="TreeGrafter"/>
</dbReference>
<dbReference type="Proteomes" id="UP000013232">
    <property type="component" value="Unassembled WGS sequence"/>
</dbReference>
<dbReference type="CDD" id="cd00056">
    <property type="entry name" value="ENDO3c"/>
    <property type="match status" value="1"/>
</dbReference>
<dbReference type="EMBL" id="AMXE01000039">
    <property type="protein sequence ID" value="ENO87349.1"/>
    <property type="molecule type" value="Genomic_DNA"/>
</dbReference>
<dbReference type="RefSeq" id="WP_004338593.1">
    <property type="nucleotide sequence ID" value="NZ_AMXE01000039.1"/>
</dbReference>
<dbReference type="InterPro" id="IPR010316">
    <property type="entry name" value="AlkA_N"/>
</dbReference>
<evidence type="ECO:0000256" key="4">
    <source>
        <dbReference type="ARBA" id="ARBA00023204"/>
    </source>
</evidence>
<dbReference type="SMART" id="SM01009">
    <property type="entry name" value="AlkA_N"/>
    <property type="match status" value="1"/>
</dbReference>
<name>N6Z5C8_THAL4</name>
<dbReference type="InterPro" id="IPR011257">
    <property type="entry name" value="DNA_glycosylase"/>
</dbReference>
<dbReference type="GO" id="GO:0006307">
    <property type="term" value="P:DNA alkylation repair"/>
    <property type="evidence" value="ECO:0007669"/>
    <property type="project" value="TreeGrafter"/>
</dbReference>
<dbReference type="GO" id="GO:0008725">
    <property type="term" value="F:DNA-3-methyladenine glycosylase activity"/>
    <property type="evidence" value="ECO:0007669"/>
    <property type="project" value="TreeGrafter"/>
</dbReference>
<keyword evidence="3" id="KW-0227">DNA damage</keyword>
<organism evidence="7 8">
    <name type="scientific">Thauera linaloolentis (strain DSM 12138 / JCM 21573 / CCUG 41526 / CIP 105981 / IAM 15112 / NBRC 102519 / 47Lol)</name>
    <dbReference type="NCBI Taxonomy" id="1123367"/>
    <lineage>
        <taxon>Bacteria</taxon>
        <taxon>Pseudomonadati</taxon>
        <taxon>Pseudomonadota</taxon>
        <taxon>Betaproteobacteria</taxon>
        <taxon>Rhodocyclales</taxon>
        <taxon>Zoogloeaceae</taxon>
        <taxon>Thauera</taxon>
    </lineage>
</organism>
<dbReference type="AlphaFoldDB" id="N6Z5C8"/>
<dbReference type="SUPFAM" id="SSF48150">
    <property type="entry name" value="DNA-glycosylase"/>
    <property type="match status" value="1"/>
</dbReference>
<accession>N6Z5C8</accession>
<dbReference type="SMART" id="SM00478">
    <property type="entry name" value="ENDO3c"/>
    <property type="match status" value="1"/>
</dbReference>
<dbReference type="GO" id="GO:0043916">
    <property type="term" value="F:DNA-7-methylguanine glycosylase activity"/>
    <property type="evidence" value="ECO:0007669"/>
    <property type="project" value="TreeGrafter"/>
</dbReference>
<dbReference type="GO" id="GO:0006285">
    <property type="term" value="P:base-excision repair, AP site formation"/>
    <property type="evidence" value="ECO:0007669"/>
    <property type="project" value="TreeGrafter"/>
</dbReference>
<dbReference type="Pfam" id="PF00730">
    <property type="entry name" value="HhH-GPD"/>
    <property type="match status" value="1"/>
</dbReference>
<dbReference type="PANTHER" id="PTHR43003">
    <property type="entry name" value="DNA-3-METHYLADENINE GLYCOSYLASE"/>
    <property type="match status" value="1"/>
</dbReference>
<keyword evidence="4" id="KW-0234">DNA repair</keyword>
<dbReference type="Gene3D" id="1.10.1670.10">
    <property type="entry name" value="Helix-hairpin-Helix base-excision DNA repair enzymes (C-terminal)"/>
    <property type="match status" value="1"/>
</dbReference>
<feature type="domain" description="HhH-GPD" evidence="5">
    <location>
        <begin position="171"/>
        <end position="333"/>
    </location>
</feature>
<evidence type="ECO:0000259" key="5">
    <source>
        <dbReference type="SMART" id="SM00478"/>
    </source>
</evidence>
<dbReference type="eggNOG" id="COG0122">
    <property type="taxonomic scope" value="Bacteria"/>
</dbReference>